<dbReference type="EMBL" id="JAVDYF010000001">
    <property type="protein sequence ID" value="MDR7354054.1"/>
    <property type="molecule type" value="Genomic_DNA"/>
</dbReference>
<dbReference type="PANTHER" id="PTHR34047:SF8">
    <property type="entry name" value="PROTEIN YKFC"/>
    <property type="match status" value="1"/>
</dbReference>
<dbReference type="Proteomes" id="UP001183619">
    <property type="component" value="Unassembled WGS sequence"/>
</dbReference>
<keyword evidence="2" id="KW-0695">RNA-directed DNA polymerase</keyword>
<dbReference type="CDD" id="cd01651">
    <property type="entry name" value="RT_G2_intron"/>
    <property type="match status" value="1"/>
</dbReference>
<keyword evidence="2" id="KW-0808">Transferase</keyword>
<gene>
    <name evidence="2" type="ORF">J2S37_000592</name>
</gene>
<reference evidence="2 3" key="1">
    <citation type="submission" date="2023-07" db="EMBL/GenBank/DDBJ databases">
        <title>Sequencing the genomes of 1000 actinobacteria strains.</title>
        <authorList>
            <person name="Klenk H.-P."/>
        </authorList>
    </citation>
    <scope>NUCLEOTIDE SEQUENCE [LARGE SCALE GENOMIC DNA]</scope>
    <source>
        <strain evidence="2 3">DSM 44508</strain>
    </source>
</reference>
<name>A0ABU2B611_9CORY</name>
<keyword evidence="3" id="KW-1185">Reference proteome</keyword>
<sequence length="125" mass="14126">MCYVKPRQENPLVNQGFVWVVEVDLSKYFDTVNHDMLMARVARVVGDKRVLKLIRAYLNAGVLADGVVTASTEGTPQGSPLSPLLSNIMLDDFDQWMWSKQTRFVRYADDILGLRPIETCGWSCS</sequence>
<dbReference type="PROSITE" id="PS50878">
    <property type="entry name" value="RT_POL"/>
    <property type="match status" value="1"/>
</dbReference>
<feature type="domain" description="Reverse transcriptase" evidence="1">
    <location>
        <begin position="1"/>
        <end position="125"/>
    </location>
</feature>
<accession>A0ABU2B611</accession>
<dbReference type="RefSeq" id="WP_277104786.1">
    <property type="nucleotide sequence ID" value="NZ_BAAAJS010000043.1"/>
</dbReference>
<dbReference type="Pfam" id="PF00078">
    <property type="entry name" value="RVT_1"/>
    <property type="match status" value="1"/>
</dbReference>
<dbReference type="GO" id="GO:0003964">
    <property type="term" value="F:RNA-directed DNA polymerase activity"/>
    <property type="evidence" value="ECO:0007669"/>
    <property type="project" value="UniProtKB-KW"/>
</dbReference>
<dbReference type="InterPro" id="IPR043502">
    <property type="entry name" value="DNA/RNA_pol_sf"/>
</dbReference>
<dbReference type="SUPFAM" id="SSF56672">
    <property type="entry name" value="DNA/RNA polymerases"/>
    <property type="match status" value="1"/>
</dbReference>
<dbReference type="PANTHER" id="PTHR34047">
    <property type="entry name" value="NUCLEAR INTRON MATURASE 1, MITOCHONDRIAL-RELATED"/>
    <property type="match status" value="1"/>
</dbReference>
<keyword evidence="2" id="KW-0548">Nucleotidyltransferase</keyword>
<protein>
    <submittedName>
        <fullName evidence="2">Retron-type reverse transcriptase</fullName>
    </submittedName>
</protein>
<comment type="caution">
    <text evidence="2">The sequence shown here is derived from an EMBL/GenBank/DDBJ whole genome shotgun (WGS) entry which is preliminary data.</text>
</comment>
<proteinExistence type="predicted"/>
<dbReference type="InterPro" id="IPR051083">
    <property type="entry name" value="GrpII_Intron_Splice-Mob/Def"/>
</dbReference>
<evidence type="ECO:0000259" key="1">
    <source>
        <dbReference type="PROSITE" id="PS50878"/>
    </source>
</evidence>
<evidence type="ECO:0000313" key="3">
    <source>
        <dbReference type="Proteomes" id="UP001183619"/>
    </source>
</evidence>
<organism evidence="2 3">
    <name type="scientific">Corynebacterium felinum</name>
    <dbReference type="NCBI Taxonomy" id="131318"/>
    <lineage>
        <taxon>Bacteria</taxon>
        <taxon>Bacillati</taxon>
        <taxon>Actinomycetota</taxon>
        <taxon>Actinomycetes</taxon>
        <taxon>Mycobacteriales</taxon>
        <taxon>Corynebacteriaceae</taxon>
        <taxon>Corynebacterium</taxon>
    </lineage>
</organism>
<dbReference type="InterPro" id="IPR000477">
    <property type="entry name" value="RT_dom"/>
</dbReference>
<evidence type="ECO:0000313" key="2">
    <source>
        <dbReference type="EMBL" id="MDR7354054.1"/>
    </source>
</evidence>